<dbReference type="Pfam" id="PF01894">
    <property type="entry name" value="YjbQ"/>
    <property type="match status" value="1"/>
</dbReference>
<accession>A0A1C6FLL3</accession>
<evidence type="ECO:0000313" key="2">
    <source>
        <dbReference type="EMBL" id="SCJ33867.1"/>
    </source>
</evidence>
<dbReference type="SUPFAM" id="SSF111038">
    <property type="entry name" value="YjbQ-like"/>
    <property type="match status" value="1"/>
</dbReference>
<dbReference type="EMBL" id="FMHG01000001">
    <property type="protein sequence ID" value="SCJ33867.1"/>
    <property type="molecule type" value="Genomic_DNA"/>
</dbReference>
<dbReference type="NCBIfam" id="TIGR00149">
    <property type="entry name" value="TIGR00149_YjbQ"/>
    <property type="match status" value="1"/>
</dbReference>
<dbReference type="Gene3D" id="2.60.120.460">
    <property type="entry name" value="YjbQ-like"/>
    <property type="match status" value="1"/>
</dbReference>
<dbReference type="InterPro" id="IPR035917">
    <property type="entry name" value="YjbQ-like_sf"/>
</dbReference>
<proteinExistence type="inferred from homology"/>
<sequence>MFEVIKLQTQHNRAIDVTPKIKEIIAGAGVTDGILTVSIPHTDAGLVIHSFWDPKGWDDSMEEIRRAFPSKVDYEQRTNNAHEAAAHSKAAFVGNVMSLIIKDGELLFGNSQGILFCEFNGPKNDREVHVNIM</sequence>
<dbReference type="PANTHER" id="PTHR30615">
    <property type="entry name" value="UNCHARACTERIZED PROTEIN YJBQ-RELATED"/>
    <property type="match status" value="1"/>
</dbReference>
<protein>
    <submittedName>
        <fullName evidence="2">Uncharacterized conserved protein</fullName>
    </submittedName>
</protein>
<dbReference type="InterPro" id="IPR001602">
    <property type="entry name" value="UPF0047_YjbQ-like"/>
</dbReference>
<reference evidence="2" key="1">
    <citation type="submission" date="2015-09" db="EMBL/GenBank/DDBJ databases">
        <authorList>
            <consortium name="Pathogen Informatics"/>
        </authorList>
    </citation>
    <scope>NUCLEOTIDE SEQUENCE</scope>
    <source>
        <strain evidence="2">2789STDY5834896</strain>
    </source>
</reference>
<organism evidence="2">
    <name type="scientific">uncultured Anaerotruncus sp</name>
    <dbReference type="NCBI Taxonomy" id="905011"/>
    <lineage>
        <taxon>Bacteria</taxon>
        <taxon>Bacillati</taxon>
        <taxon>Bacillota</taxon>
        <taxon>Clostridia</taxon>
        <taxon>Eubacteriales</taxon>
        <taxon>Oscillospiraceae</taxon>
        <taxon>Anaerotruncus</taxon>
        <taxon>environmental samples</taxon>
    </lineage>
</organism>
<gene>
    <name evidence="2" type="ORF">SAMEA3545359_00024</name>
</gene>
<dbReference type="PANTHER" id="PTHR30615:SF8">
    <property type="entry name" value="UPF0047 PROTEIN C4A8.02C"/>
    <property type="match status" value="1"/>
</dbReference>
<dbReference type="AlphaFoldDB" id="A0A1C6FLL3"/>
<comment type="similarity">
    <text evidence="1">Belongs to the UPF0047 family.</text>
</comment>
<evidence type="ECO:0000256" key="1">
    <source>
        <dbReference type="ARBA" id="ARBA00005534"/>
    </source>
</evidence>
<name>A0A1C6FLL3_9FIRM</name>